<dbReference type="Proteomes" id="UP000777438">
    <property type="component" value="Unassembled WGS sequence"/>
</dbReference>
<name>A0A9P9ALT5_9HYPO</name>
<evidence type="ECO:0000313" key="3">
    <source>
        <dbReference type="Proteomes" id="UP000777438"/>
    </source>
</evidence>
<dbReference type="AlphaFoldDB" id="A0A9P9ALT5"/>
<dbReference type="SUPFAM" id="SSF110296">
    <property type="entry name" value="Oligoxyloglucan reducing end-specific cellobiohydrolase"/>
    <property type="match status" value="1"/>
</dbReference>
<dbReference type="PANTHER" id="PTHR38792">
    <property type="entry name" value="BNR/ASP-BOX REPEAT DOMAIN PROTEIN (AFU_ORTHOLOGUE AFUA_7G06430)-RELATED"/>
    <property type="match status" value="1"/>
</dbReference>
<feature type="signal peptide" evidence="1">
    <location>
        <begin position="1"/>
        <end position="21"/>
    </location>
</feature>
<dbReference type="EMBL" id="JAGPYM010000035">
    <property type="protein sequence ID" value="KAH6876379.1"/>
    <property type="molecule type" value="Genomic_DNA"/>
</dbReference>
<proteinExistence type="predicted"/>
<evidence type="ECO:0000313" key="2">
    <source>
        <dbReference type="EMBL" id="KAH6876379.1"/>
    </source>
</evidence>
<dbReference type="Gene3D" id="2.120.10.10">
    <property type="match status" value="1"/>
</dbReference>
<sequence>MHLSSSLLICGLLGLVGGGHCAPTPVEERTVPSSTVSNNVIFSPPSNANWTDPRVLYSRVIELSDGSLLATWENYSPEPPLVYFPIYKSLDGGVTWSEISKVEDQVNDWGLRYQPFLYELPQAIGDYAAGTILLAGNSIPTDLSQTKIDVYASTDGGETWEFVSSVASGGEARPTNGLTPVWEPYLMVYNDELICYYSDQRDSNYGQKLVHQTTSDLLTWSDLVDDVHDDSNYAARPGMPGLALLPNGEYIFTYEACGTDGCRLHYRLTSDPLNVLEAASYSLVSTAGTRPVSSPYVVWSSVGGENGSIIVSGGSTSNIFVNQNLGAAGSWVEYTVPQPRAYSRALMLFNEDDNLLAIMGAGFLPPSSVNQVSVSVVDLTEVGL</sequence>
<accession>A0A9P9ALT5</accession>
<keyword evidence="3" id="KW-1185">Reference proteome</keyword>
<comment type="caution">
    <text evidence="2">The sequence shown here is derived from an EMBL/GenBank/DDBJ whole genome shotgun (WGS) entry which is preliminary data.</text>
</comment>
<keyword evidence="1" id="KW-0732">Signal</keyword>
<feature type="chain" id="PRO_5040501843" evidence="1">
    <location>
        <begin position="22"/>
        <end position="384"/>
    </location>
</feature>
<gene>
    <name evidence="2" type="ORF">B0T10DRAFT_585472</name>
</gene>
<dbReference type="PANTHER" id="PTHR38792:SF3">
    <property type="entry name" value="BNR_ASP-BOX REPEAT DOMAIN PROTEIN (AFU_ORTHOLOGUE AFUA_7G06430)-RELATED"/>
    <property type="match status" value="1"/>
</dbReference>
<dbReference type="GO" id="GO:0016787">
    <property type="term" value="F:hydrolase activity"/>
    <property type="evidence" value="ECO:0007669"/>
    <property type="project" value="UniProtKB-KW"/>
</dbReference>
<dbReference type="CDD" id="cd15482">
    <property type="entry name" value="Sialidase_non-viral"/>
    <property type="match status" value="1"/>
</dbReference>
<organism evidence="2 3">
    <name type="scientific">Thelonectria olida</name>
    <dbReference type="NCBI Taxonomy" id="1576542"/>
    <lineage>
        <taxon>Eukaryota</taxon>
        <taxon>Fungi</taxon>
        <taxon>Dikarya</taxon>
        <taxon>Ascomycota</taxon>
        <taxon>Pezizomycotina</taxon>
        <taxon>Sordariomycetes</taxon>
        <taxon>Hypocreomycetidae</taxon>
        <taxon>Hypocreales</taxon>
        <taxon>Nectriaceae</taxon>
        <taxon>Thelonectria</taxon>
    </lineage>
</organism>
<reference evidence="2 3" key="1">
    <citation type="journal article" date="2021" name="Nat. Commun.">
        <title>Genetic determinants of endophytism in the Arabidopsis root mycobiome.</title>
        <authorList>
            <person name="Mesny F."/>
            <person name="Miyauchi S."/>
            <person name="Thiergart T."/>
            <person name="Pickel B."/>
            <person name="Atanasova L."/>
            <person name="Karlsson M."/>
            <person name="Huettel B."/>
            <person name="Barry K.W."/>
            <person name="Haridas S."/>
            <person name="Chen C."/>
            <person name="Bauer D."/>
            <person name="Andreopoulos W."/>
            <person name="Pangilinan J."/>
            <person name="LaButti K."/>
            <person name="Riley R."/>
            <person name="Lipzen A."/>
            <person name="Clum A."/>
            <person name="Drula E."/>
            <person name="Henrissat B."/>
            <person name="Kohler A."/>
            <person name="Grigoriev I.V."/>
            <person name="Martin F.M."/>
            <person name="Hacquard S."/>
        </authorList>
    </citation>
    <scope>NUCLEOTIDE SEQUENCE [LARGE SCALE GENOMIC DNA]</scope>
    <source>
        <strain evidence="2 3">MPI-CAGE-CH-0241</strain>
    </source>
</reference>
<keyword evidence="2" id="KW-0378">Hydrolase</keyword>
<evidence type="ECO:0000256" key="1">
    <source>
        <dbReference type="SAM" id="SignalP"/>
    </source>
</evidence>
<protein>
    <submittedName>
        <fullName evidence="2">Family 93 glycoside hydrolase</fullName>
    </submittedName>
</protein>
<dbReference type="OrthoDB" id="2130735at2759"/>